<dbReference type="RefSeq" id="XP_016437392.1">
    <property type="nucleotide sequence ID" value="XM_016581906.1"/>
</dbReference>
<proteinExistence type="predicted"/>
<feature type="domain" description="Reverse transcriptase Ty1/copia-type" evidence="2">
    <location>
        <begin position="230"/>
        <end position="336"/>
    </location>
</feature>
<evidence type="ECO:0000313" key="3">
    <source>
        <dbReference type="RefSeq" id="XP_016437392.1"/>
    </source>
</evidence>
<sequence>MEWIVDTGASNHMASNLQMLKAYRLVPQSDKSIVHLPTGNIVSVTHRGLTYDLFSGQVKAVPKYTDKFASRAIPTVLMGNVMFQESIFPFKQRKFAGNPVFPVLDILSPMASNDTKNQPVACSPGTSNSLTQGDINSPPSSTAVHEESSSTEANPTLHITAYNSSPLNSDTAQELMRYGRPSRPYVWLQDYVTKPATHTCPYPISSYVTYSKLTIPYQHLLALHSAIPEPKSFKEVVSDPNWVKYRASGEVERYKARLVAKGYNHKEGLDYTETFSPVAKMVPVRSVIALAASLNWQIYQMDVHHAFLNGDLLEEVYLYIPEGFCRQGETQKVCKL</sequence>
<dbReference type="STRING" id="4097.A0A1S3XBV9"/>
<evidence type="ECO:0000259" key="2">
    <source>
        <dbReference type="Pfam" id="PF07727"/>
    </source>
</evidence>
<organism evidence="3">
    <name type="scientific">Nicotiana tabacum</name>
    <name type="common">Common tobacco</name>
    <dbReference type="NCBI Taxonomy" id="4097"/>
    <lineage>
        <taxon>Eukaryota</taxon>
        <taxon>Viridiplantae</taxon>
        <taxon>Streptophyta</taxon>
        <taxon>Embryophyta</taxon>
        <taxon>Tracheophyta</taxon>
        <taxon>Spermatophyta</taxon>
        <taxon>Magnoliopsida</taxon>
        <taxon>eudicotyledons</taxon>
        <taxon>Gunneridae</taxon>
        <taxon>Pentapetalae</taxon>
        <taxon>asterids</taxon>
        <taxon>lamiids</taxon>
        <taxon>Solanales</taxon>
        <taxon>Solanaceae</taxon>
        <taxon>Nicotianoideae</taxon>
        <taxon>Nicotianeae</taxon>
        <taxon>Nicotiana</taxon>
    </lineage>
</organism>
<gene>
    <name evidence="3" type="primary">LOC107763414</name>
</gene>
<dbReference type="OrthoDB" id="422839at2759"/>
<dbReference type="KEGG" id="nta:107763414"/>
<feature type="compositionally biased region" description="Polar residues" evidence="1">
    <location>
        <begin position="115"/>
        <end position="143"/>
    </location>
</feature>
<dbReference type="Pfam" id="PF07727">
    <property type="entry name" value="RVT_2"/>
    <property type="match status" value="1"/>
</dbReference>
<reference evidence="3" key="1">
    <citation type="submission" date="2025-08" db="UniProtKB">
        <authorList>
            <consortium name="RefSeq"/>
        </authorList>
    </citation>
    <scope>IDENTIFICATION</scope>
</reference>
<dbReference type="PaxDb" id="4097-A0A1S3XBV9"/>
<name>A0A1S3XBV9_TOBAC</name>
<evidence type="ECO:0000256" key="1">
    <source>
        <dbReference type="SAM" id="MobiDB-lite"/>
    </source>
</evidence>
<feature type="region of interest" description="Disordered" evidence="1">
    <location>
        <begin position="115"/>
        <end position="154"/>
    </location>
</feature>
<accession>A0A1S3XBV9</accession>
<protein>
    <recommendedName>
        <fullName evidence="2">Reverse transcriptase Ty1/copia-type domain-containing protein</fullName>
    </recommendedName>
</protein>
<dbReference type="InterPro" id="IPR013103">
    <property type="entry name" value="RVT_2"/>
</dbReference>
<dbReference type="AlphaFoldDB" id="A0A1S3XBV9"/>